<gene>
    <name evidence="3" type="ORF">HY076_03640</name>
</gene>
<dbReference type="PRINTS" id="PR00074">
    <property type="entry name" value="LYSYLOXIDASE"/>
</dbReference>
<dbReference type="InterPro" id="IPR001695">
    <property type="entry name" value="Lysyl_oxidase"/>
</dbReference>
<dbReference type="InterPro" id="IPR050912">
    <property type="entry name" value="LOX-like_protein"/>
</dbReference>
<proteinExistence type="predicted"/>
<dbReference type="Gene3D" id="2.60.40.10">
    <property type="entry name" value="Immunoglobulins"/>
    <property type="match status" value="1"/>
</dbReference>
<accession>A0A9D6QIG9</accession>
<evidence type="ECO:0000313" key="4">
    <source>
        <dbReference type="Proteomes" id="UP000807850"/>
    </source>
</evidence>
<dbReference type="Proteomes" id="UP000807850">
    <property type="component" value="Unassembled WGS sequence"/>
</dbReference>
<dbReference type="GO" id="GO:0005615">
    <property type="term" value="C:extracellular space"/>
    <property type="evidence" value="ECO:0007669"/>
    <property type="project" value="TreeGrafter"/>
</dbReference>
<dbReference type="EMBL" id="JACQAY010000108">
    <property type="protein sequence ID" value="MBI3539347.1"/>
    <property type="molecule type" value="Genomic_DNA"/>
</dbReference>
<dbReference type="Gene3D" id="2.60.40.4070">
    <property type="match status" value="1"/>
</dbReference>
<keyword evidence="1" id="KW-0732">Signal</keyword>
<evidence type="ECO:0000256" key="1">
    <source>
        <dbReference type="SAM" id="SignalP"/>
    </source>
</evidence>
<dbReference type="PANTHER" id="PTHR45817:SF4">
    <property type="entry name" value="LYSYL OXIDASE-LIKE-RELATED"/>
    <property type="match status" value="1"/>
</dbReference>
<sequence length="321" mass="34766">MHRVIRAAVCAAAIGAGALLAAHTAHAGVDLWVDPAGVVPIRYETLNTDQYPCAYAESCLAQLGVRRVMRFGNAIVNRGNTDLVIGVAPPDGDSDSLFHWDTCHQHHHLKQIMEYELLDATGTVAVGRKINFCMADTRPWAPNAPPSTHFCNGLQGLTAGWADVYGSGLDCQWLDITGLPNGTYTLRLTVDPLNAYAEDDENNNVTTRVVVLGDPVSVEQDTAASKPSLHTVAMRPDWGAEAVTFTVGADAGRATLSVYDVTGRERRTLFDSEEAVGASEYVPWRGLDQSGRHLPSGVYYVRLKLPNTILTRAVLIVRTSQ</sequence>
<evidence type="ECO:0000313" key="3">
    <source>
        <dbReference type="EMBL" id="MBI3539347.1"/>
    </source>
</evidence>
<organism evidence="3 4">
    <name type="scientific">Eiseniibacteriota bacterium</name>
    <dbReference type="NCBI Taxonomy" id="2212470"/>
    <lineage>
        <taxon>Bacteria</taxon>
        <taxon>Candidatus Eiseniibacteriota</taxon>
    </lineage>
</organism>
<name>A0A9D6QIG9_UNCEI</name>
<dbReference type="Pfam" id="PF13860">
    <property type="entry name" value="FlgD_ig"/>
    <property type="match status" value="1"/>
</dbReference>
<dbReference type="GO" id="GO:0004720">
    <property type="term" value="F:protein-lysine 6-oxidase activity"/>
    <property type="evidence" value="ECO:0007669"/>
    <property type="project" value="TreeGrafter"/>
</dbReference>
<reference evidence="3" key="1">
    <citation type="submission" date="2020-07" db="EMBL/GenBank/DDBJ databases">
        <title>Huge and variable diversity of episymbiotic CPR bacteria and DPANN archaea in groundwater ecosystems.</title>
        <authorList>
            <person name="He C.Y."/>
            <person name="Keren R."/>
            <person name="Whittaker M."/>
            <person name="Farag I.F."/>
            <person name="Doudna J."/>
            <person name="Cate J.H.D."/>
            <person name="Banfield J.F."/>
        </authorList>
    </citation>
    <scope>NUCLEOTIDE SEQUENCE</scope>
    <source>
        <strain evidence="3">NC_groundwater_928_Pr1_S-0.2um_72_17</strain>
    </source>
</reference>
<dbReference type="GO" id="GO:0005507">
    <property type="term" value="F:copper ion binding"/>
    <property type="evidence" value="ECO:0007669"/>
    <property type="project" value="InterPro"/>
</dbReference>
<dbReference type="Pfam" id="PF01186">
    <property type="entry name" value="Lysyl_oxidase"/>
    <property type="match status" value="1"/>
</dbReference>
<protein>
    <recommendedName>
        <fullName evidence="2">FlgD/Vpr Ig-like domain-containing protein</fullName>
    </recommendedName>
</protein>
<comment type="caution">
    <text evidence="3">The sequence shown here is derived from an EMBL/GenBank/DDBJ whole genome shotgun (WGS) entry which is preliminary data.</text>
</comment>
<feature type="signal peptide" evidence="1">
    <location>
        <begin position="1"/>
        <end position="27"/>
    </location>
</feature>
<evidence type="ECO:0000259" key="2">
    <source>
        <dbReference type="Pfam" id="PF13860"/>
    </source>
</evidence>
<dbReference type="InterPro" id="IPR013783">
    <property type="entry name" value="Ig-like_fold"/>
</dbReference>
<dbReference type="InterPro" id="IPR025965">
    <property type="entry name" value="FlgD/Vpr_Ig-like"/>
</dbReference>
<feature type="domain" description="FlgD/Vpr Ig-like" evidence="2">
    <location>
        <begin position="242"/>
        <end position="304"/>
    </location>
</feature>
<dbReference type="PANTHER" id="PTHR45817">
    <property type="entry name" value="LYSYL OXIDASE-LIKE-RELATED"/>
    <property type="match status" value="1"/>
</dbReference>
<feature type="chain" id="PRO_5039500612" description="FlgD/Vpr Ig-like domain-containing protein" evidence="1">
    <location>
        <begin position="28"/>
        <end position="321"/>
    </location>
</feature>
<dbReference type="AlphaFoldDB" id="A0A9D6QIG9"/>